<evidence type="ECO:0000313" key="7">
    <source>
        <dbReference type="Proteomes" id="UP001056681"/>
    </source>
</evidence>
<evidence type="ECO:0000256" key="3">
    <source>
        <dbReference type="SAM" id="MobiDB-lite"/>
    </source>
</evidence>
<dbReference type="SUPFAM" id="SSF52833">
    <property type="entry name" value="Thioredoxin-like"/>
    <property type="match status" value="1"/>
</dbReference>
<evidence type="ECO:0000256" key="4">
    <source>
        <dbReference type="SAM" id="SignalP"/>
    </source>
</evidence>
<reference evidence="6" key="1">
    <citation type="submission" date="2020-10" db="EMBL/GenBank/DDBJ databases">
        <title>Whole-genome sequence of Luteibacter sp. EIF3.</title>
        <authorList>
            <person name="Friedrich I."/>
            <person name="Hertel R."/>
            <person name="Daniel R."/>
        </authorList>
    </citation>
    <scope>NUCLEOTIDE SEQUENCE</scope>
    <source>
        <strain evidence="6">EIF3</strain>
    </source>
</reference>
<evidence type="ECO:0000313" key="6">
    <source>
        <dbReference type="EMBL" id="URL58875.1"/>
    </source>
</evidence>
<evidence type="ECO:0000256" key="1">
    <source>
        <dbReference type="ARBA" id="ARBA00022729"/>
    </source>
</evidence>
<sequence length="297" mass="31259">MRMRLPLLCAALIGLAACSSGNTDGSAATPPAASTAAPAPVATAPAQPSTTASAPATASTAAAASAASPTPAATASADAEDANRPAPKPFVDDGKWVEGKNYFRIDPAQPTSTPGKIEVTEVFSYGCPACFQYHGIVDELAKSLPKGAVMTYTPASFRPDENWPLLQRAYVTAQAFGVDKQSHDAMFDAVFKSGELGMMDQKTGKPKPQSAWPTIEDVAKFYAKFGVKPEEFVATANSFTINTKMKRADELIRAYEVDSTPTIVVNGKYRLTPISAGGYPQSVELTQWLVSKEAAGK</sequence>
<dbReference type="PROSITE" id="PS51257">
    <property type="entry name" value="PROKAR_LIPOPROTEIN"/>
    <property type="match status" value="1"/>
</dbReference>
<dbReference type="InterPro" id="IPR036249">
    <property type="entry name" value="Thioredoxin-like_sf"/>
</dbReference>
<dbReference type="Gene3D" id="3.40.30.10">
    <property type="entry name" value="Glutaredoxin"/>
    <property type="match status" value="1"/>
</dbReference>
<dbReference type="Pfam" id="PF13462">
    <property type="entry name" value="Thioredoxin_4"/>
    <property type="match status" value="1"/>
</dbReference>
<dbReference type="InterPro" id="IPR012336">
    <property type="entry name" value="Thioredoxin-like_fold"/>
</dbReference>
<organism evidence="6 7">
    <name type="scientific">Luteibacter flocculans</name>
    <dbReference type="NCBI Taxonomy" id="2780091"/>
    <lineage>
        <taxon>Bacteria</taxon>
        <taxon>Pseudomonadati</taxon>
        <taxon>Pseudomonadota</taxon>
        <taxon>Gammaproteobacteria</taxon>
        <taxon>Lysobacterales</taxon>
        <taxon>Rhodanobacteraceae</taxon>
        <taxon>Luteibacter</taxon>
    </lineage>
</organism>
<dbReference type="InterPro" id="IPR023205">
    <property type="entry name" value="DsbA/DsbL"/>
</dbReference>
<keyword evidence="2" id="KW-0676">Redox-active center</keyword>
<evidence type="ECO:0000256" key="2">
    <source>
        <dbReference type="ARBA" id="ARBA00023284"/>
    </source>
</evidence>
<dbReference type="PROSITE" id="PS51352">
    <property type="entry name" value="THIOREDOXIN_2"/>
    <property type="match status" value="1"/>
</dbReference>
<accession>A0ABY4T6A3</accession>
<dbReference type="InterPro" id="IPR013766">
    <property type="entry name" value="Thioredoxin_domain"/>
</dbReference>
<gene>
    <name evidence="6" type="ORF">IM816_01790</name>
</gene>
<dbReference type="InterPro" id="IPR017937">
    <property type="entry name" value="Thioredoxin_CS"/>
</dbReference>
<dbReference type="InterPro" id="IPR050824">
    <property type="entry name" value="Thiol_disulfide_DsbA"/>
</dbReference>
<feature type="signal peptide" evidence="4">
    <location>
        <begin position="1"/>
        <end position="22"/>
    </location>
</feature>
<dbReference type="CDD" id="cd03019">
    <property type="entry name" value="DsbA_DsbA"/>
    <property type="match status" value="1"/>
</dbReference>
<dbReference type="PANTHER" id="PTHR35891:SF2">
    <property type="entry name" value="THIOL:DISULFIDE INTERCHANGE PROTEIN DSBA"/>
    <property type="match status" value="1"/>
</dbReference>
<dbReference type="PROSITE" id="PS00194">
    <property type="entry name" value="THIOREDOXIN_1"/>
    <property type="match status" value="1"/>
</dbReference>
<dbReference type="PANTHER" id="PTHR35891">
    <property type="entry name" value="THIOL:DISULFIDE INTERCHANGE PROTEIN DSBA"/>
    <property type="match status" value="1"/>
</dbReference>
<feature type="domain" description="Thioredoxin" evidence="5">
    <location>
        <begin position="64"/>
        <end position="227"/>
    </location>
</feature>
<protein>
    <submittedName>
        <fullName evidence="6">Thiol:disulfide interchange protein DsbA/DsbL</fullName>
    </submittedName>
</protein>
<feature type="chain" id="PRO_5046171880" evidence="4">
    <location>
        <begin position="23"/>
        <end position="297"/>
    </location>
</feature>
<evidence type="ECO:0000259" key="5">
    <source>
        <dbReference type="PROSITE" id="PS51352"/>
    </source>
</evidence>
<keyword evidence="1 4" id="KW-0732">Signal</keyword>
<feature type="region of interest" description="Disordered" evidence="3">
    <location>
        <begin position="23"/>
        <end position="93"/>
    </location>
</feature>
<keyword evidence="7" id="KW-1185">Reference proteome</keyword>
<proteinExistence type="predicted"/>
<dbReference type="EMBL" id="CP063231">
    <property type="protein sequence ID" value="URL58875.1"/>
    <property type="molecule type" value="Genomic_DNA"/>
</dbReference>
<feature type="compositionally biased region" description="Low complexity" evidence="3">
    <location>
        <begin position="23"/>
        <end position="77"/>
    </location>
</feature>
<dbReference type="Proteomes" id="UP001056681">
    <property type="component" value="Chromosome"/>
</dbReference>
<name>A0ABY4T6A3_9GAMM</name>